<dbReference type="EMBL" id="ML210999">
    <property type="protein sequence ID" value="TFK92420.1"/>
    <property type="molecule type" value="Genomic_DNA"/>
</dbReference>
<sequence>MHLCLSHLTRCLLLLSIEASIVFPCFFSVATTMSLRRGVGHERQWVARLGTVGGQAYVRRPAKHGDLAVGNFVAGCDSGITSSSFLASGTTHTHHYA</sequence>
<feature type="chain" id="PRO_5022848429" description="Secreted protein" evidence="1">
    <location>
        <begin position="20"/>
        <end position="97"/>
    </location>
</feature>
<dbReference type="Proteomes" id="UP000308197">
    <property type="component" value="Unassembled WGS sequence"/>
</dbReference>
<evidence type="ECO:0000313" key="3">
    <source>
        <dbReference type="Proteomes" id="UP000308197"/>
    </source>
</evidence>
<evidence type="ECO:0000313" key="2">
    <source>
        <dbReference type="EMBL" id="TFK92420.1"/>
    </source>
</evidence>
<evidence type="ECO:0000256" key="1">
    <source>
        <dbReference type="SAM" id="SignalP"/>
    </source>
</evidence>
<protein>
    <recommendedName>
        <fullName evidence="4">Secreted protein</fullName>
    </recommendedName>
</protein>
<keyword evidence="1" id="KW-0732">Signal</keyword>
<name>A0A5C3PVE0_9APHY</name>
<accession>A0A5C3PVE0</accession>
<reference evidence="2 3" key="1">
    <citation type="journal article" date="2019" name="Nat. Ecol. Evol.">
        <title>Megaphylogeny resolves global patterns of mushroom evolution.</title>
        <authorList>
            <person name="Varga T."/>
            <person name="Krizsan K."/>
            <person name="Foldi C."/>
            <person name="Dima B."/>
            <person name="Sanchez-Garcia M."/>
            <person name="Sanchez-Ramirez S."/>
            <person name="Szollosi G.J."/>
            <person name="Szarkandi J.G."/>
            <person name="Papp V."/>
            <person name="Albert L."/>
            <person name="Andreopoulos W."/>
            <person name="Angelini C."/>
            <person name="Antonin V."/>
            <person name="Barry K.W."/>
            <person name="Bougher N.L."/>
            <person name="Buchanan P."/>
            <person name="Buyck B."/>
            <person name="Bense V."/>
            <person name="Catcheside P."/>
            <person name="Chovatia M."/>
            <person name="Cooper J."/>
            <person name="Damon W."/>
            <person name="Desjardin D."/>
            <person name="Finy P."/>
            <person name="Geml J."/>
            <person name="Haridas S."/>
            <person name="Hughes K."/>
            <person name="Justo A."/>
            <person name="Karasinski D."/>
            <person name="Kautmanova I."/>
            <person name="Kiss B."/>
            <person name="Kocsube S."/>
            <person name="Kotiranta H."/>
            <person name="LaButti K.M."/>
            <person name="Lechner B.E."/>
            <person name="Liimatainen K."/>
            <person name="Lipzen A."/>
            <person name="Lukacs Z."/>
            <person name="Mihaltcheva S."/>
            <person name="Morgado L.N."/>
            <person name="Niskanen T."/>
            <person name="Noordeloos M.E."/>
            <person name="Ohm R.A."/>
            <person name="Ortiz-Santana B."/>
            <person name="Ovrebo C."/>
            <person name="Racz N."/>
            <person name="Riley R."/>
            <person name="Savchenko A."/>
            <person name="Shiryaev A."/>
            <person name="Soop K."/>
            <person name="Spirin V."/>
            <person name="Szebenyi C."/>
            <person name="Tomsovsky M."/>
            <person name="Tulloss R.E."/>
            <person name="Uehling J."/>
            <person name="Grigoriev I.V."/>
            <person name="Vagvolgyi C."/>
            <person name="Papp T."/>
            <person name="Martin F.M."/>
            <person name="Miettinen O."/>
            <person name="Hibbett D.S."/>
            <person name="Nagy L.G."/>
        </authorList>
    </citation>
    <scope>NUCLEOTIDE SEQUENCE [LARGE SCALE GENOMIC DNA]</scope>
    <source>
        <strain evidence="2 3">HHB13444</strain>
    </source>
</reference>
<proteinExistence type="predicted"/>
<feature type="signal peptide" evidence="1">
    <location>
        <begin position="1"/>
        <end position="19"/>
    </location>
</feature>
<dbReference type="AlphaFoldDB" id="A0A5C3PVE0"/>
<gene>
    <name evidence="2" type="ORF">K466DRAFT_581941</name>
</gene>
<evidence type="ECO:0008006" key="4">
    <source>
        <dbReference type="Google" id="ProtNLM"/>
    </source>
</evidence>
<organism evidence="2 3">
    <name type="scientific">Polyporus arcularius HHB13444</name>
    <dbReference type="NCBI Taxonomy" id="1314778"/>
    <lineage>
        <taxon>Eukaryota</taxon>
        <taxon>Fungi</taxon>
        <taxon>Dikarya</taxon>
        <taxon>Basidiomycota</taxon>
        <taxon>Agaricomycotina</taxon>
        <taxon>Agaricomycetes</taxon>
        <taxon>Polyporales</taxon>
        <taxon>Polyporaceae</taxon>
        <taxon>Polyporus</taxon>
    </lineage>
</organism>
<dbReference type="InParanoid" id="A0A5C3PVE0"/>
<keyword evidence="3" id="KW-1185">Reference proteome</keyword>